<dbReference type="AlphaFoldDB" id="A0AAU8XVT7"/>
<protein>
    <submittedName>
        <fullName evidence="1">Uncharacterized protein</fullName>
    </submittedName>
</protein>
<dbReference type="RefSeq" id="WP_101853978.1">
    <property type="nucleotide sequence ID" value="NZ_CP015496.1"/>
</dbReference>
<gene>
    <name evidence="1" type="ORF">Lh8105_09070</name>
</gene>
<evidence type="ECO:0000313" key="1">
    <source>
        <dbReference type="EMBL" id="AUI74875.1"/>
    </source>
</evidence>
<reference evidence="2" key="1">
    <citation type="submission" date="2016-05" db="EMBL/GenBank/DDBJ databases">
        <title>Genome sequence of Lactobacillus helveticus FAM8105.</title>
        <authorList>
            <person name="Ahrens C."/>
            <person name="Schmid M."/>
        </authorList>
    </citation>
    <scope>NUCLEOTIDE SEQUENCE [LARGE SCALE GENOMIC DNA]</scope>
    <source>
        <strain evidence="2">FAM8105</strain>
    </source>
</reference>
<organism evidence="1 2">
    <name type="scientific">Lactobacillus helveticus</name>
    <name type="common">Lactobacillus suntoryeus</name>
    <dbReference type="NCBI Taxonomy" id="1587"/>
    <lineage>
        <taxon>Bacteria</taxon>
        <taxon>Bacillati</taxon>
        <taxon>Bacillota</taxon>
        <taxon>Bacilli</taxon>
        <taxon>Lactobacillales</taxon>
        <taxon>Lactobacillaceae</taxon>
        <taxon>Lactobacillus</taxon>
    </lineage>
</organism>
<accession>A0AAU8XVT7</accession>
<dbReference type="Proteomes" id="UP000234562">
    <property type="component" value="Chromosome"/>
</dbReference>
<dbReference type="EMBL" id="CP015496">
    <property type="protein sequence ID" value="AUI74875.1"/>
    <property type="molecule type" value="Genomic_DNA"/>
</dbReference>
<name>A0AAU8XVT7_LACHE</name>
<evidence type="ECO:0000313" key="2">
    <source>
        <dbReference type="Proteomes" id="UP000234562"/>
    </source>
</evidence>
<sequence length="133" mass="15811">MKKLNPFASIPPLMSSDDEVTVVRKSYEYNKFEPDTYFRNDLRANYLMLRYLQDNIPLPVLEVKQGYQKLIIINDQDVIYAAKALKLPVYYYETFNTSQYQSKDTKKLSISDDQLNLLRRFIERRKEKGLTIL</sequence>
<proteinExistence type="predicted"/>